<organism evidence="4 5">
    <name type="scientific">Pseudoxanthobacter soli DSM 19599</name>
    <dbReference type="NCBI Taxonomy" id="1123029"/>
    <lineage>
        <taxon>Bacteria</taxon>
        <taxon>Pseudomonadati</taxon>
        <taxon>Pseudomonadota</taxon>
        <taxon>Alphaproteobacteria</taxon>
        <taxon>Hyphomicrobiales</taxon>
        <taxon>Segnochrobactraceae</taxon>
        <taxon>Pseudoxanthobacter</taxon>
    </lineage>
</organism>
<dbReference type="InterPro" id="IPR036291">
    <property type="entry name" value="NAD(P)-bd_dom_sf"/>
</dbReference>
<proteinExistence type="predicted"/>
<dbReference type="RefSeq" id="WP_073627665.1">
    <property type="nucleotide sequence ID" value="NZ_FRXO01000003.1"/>
</dbReference>
<protein>
    <submittedName>
        <fullName evidence="4">Glyoxylate/hydroxypyruvate reductase A</fullName>
    </submittedName>
</protein>
<dbReference type="AlphaFoldDB" id="A0A1M7ZI44"/>
<evidence type="ECO:0000313" key="4">
    <source>
        <dbReference type="EMBL" id="SHO64561.1"/>
    </source>
</evidence>
<name>A0A1M7ZI44_9HYPH</name>
<dbReference type="Proteomes" id="UP000186406">
    <property type="component" value="Unassembled WGS sequence"/>
</dbReference>
<dbReference type="GO" id="GO:0051287">
    <property type="term" value="F:NAD binding"/>
    <property type="evidence" value="ECO:0007669"/>
    <property type="project" value="InterPro"/>
</dbReference>
<dbReference type="CDD" id="cd12164">
    <property type="entry name" value="GDH_like_2"/>
    <property type="match status" value="1"/>
</dbReference>
<evidence type="ECO:0000256" key="2">
    <source>
        <dbReference type="ARBA" id="ARBA00023027"/>
    </source>
</evidence>
<dbReference type="SUPFAM" id="SSF51735">
    <property type="entry name" value="NAD(P)-binding Rossmann-fold domains"/>
    <property type="match status" value="1"/>
</dbReference>
<dbReference type="STRING" id="1123029.SAMN02745172_01753"/>
<keyword evidence="4" id="KW-0670">Pyruvate</keyword>
<dbReference type="PANTHER" id="PTHR43333:SF1">
    <property type="entry name" value="D-ISOMER SPECIFIC 2-HYDROXYACID DEHYDROGENASE NAD-BINDING DOMAIN-CONTAINING PROTEIN"/>
    <property type="match status" value="1"/>
</dbReference>
<dbReference type="PANTHER" id="PTHR43333">
    <property type="entry name" value="2-HACID_DH_C DOMAIN-CONTAINING PROTEIN"/>
    <property type="match status" value="1"/>
</dbReference>
<dbReference type="Gene3D" id="3.40.50.720">
    <property type="entry name" value="NAD(P)-binding Rossmann-like Domain"/>
    <property type="match status" value="2"/>
</dbReference>
<evidence type="ECO:0000256" key="1">
    <source>
        <dbReference type="ARBA" id="ARBA00023002"/>
    </source>
</evidence>
<dbReference type="OrthoDB" id="9787219at2"/>
<keyword evidence="2" id="KW-0520">NAD</keyword>
<dbReference type="Pfam" id="PF02826">
    <property type="entry name" value="2-Hacid_dh_C"/>
    <property type="match status" value="1"/>
</dbReference>
<gene>
    <name evidence="4" type="ORF">SAMN02745172_01753</name>
</gene>
<accession>A0A1M7ZI44</accession>
<sequence length="314" mass="34195">MTILFCATGWSNELWSDALARYLPGRDISIHGRDAYDPASVRHALVWRQPHGLFRPMTHLEHVFVLGAGVDKVMSDPDLPPCPIARVVDPDLTMRMTEWVTLQVLAHHRRFRTHLAQQAERRWHQAQQWPASAVRVGIMGFGHLGRDAAEVLARLGFRVAGWSRTAHSVPGVETFSGAAGLAPFLARTDILVVLLPLTPDTTGVLDRDLFVGLARDGVFGGPILINAGRGGLQVEGDIIAALDDGTLAAATLDVFETEPLPASSPLWAHPKITITPHNAADSDADTISRLVARQIERVEAGLPADHLVDRTLGY</sequence>
<dbReference type="GO" id="GO:0016491">
    <property type="term" value="F:oxidoreductase activity"/>
    <property type="evidence" value="ECO:0007669"/>
    <property type="project" value="UniProtKB-KW"/>
</dbReference>
<evidence type="ECO:0000313" key="5">
    <source>
        <dbReference type="Proteomes" id="UP000186406"/>
    </source>
</evidence>
<evidence type="ECO:0000259" key="3">
    <source>
        <dbReference type="Pfam" id="PF02826"/>
    </source>
</evidence>
<keyword evidence="1" id="KW-0560">Oxidoreductase</keyword>
<feature type="domain" description="D-isomer specific 2-hydroxyacid dehydrogenase NAD-binding" evidence="3">
    <location>
        <begin position="103"/>
        <end position="279"/>
    </location>
</feature>
<keyword evidence="5" id="KW-1185">Reference proteome</keyword>
<dbReference type="EMBL" id="FRXO01000003">
    <property type="protein sequence ID" value="SHO64561.1"/>
    <property type="molecule type" value="Genomic_DNA"/>
</dbReference>
<dbReference type="InterPro" id="IPR006140">
    <property type="entry name" value="D-isomer_DH_NAD-bd"/>
</dbReference>
<reference evidence="4 5" key="1">
    <citation type="submission" date="2016-12" db="EMBL/GenBank/DDBJ databases">
        <authorList>
            <person name="Song W.-J."/>
            <person name="Kurnit D.M."/>
        </authorList>
    </citation>
    <scope>NUCLEOTIDE SEQUENCE [LARGE SCALE GENOMIC DNA]</scope>
    <source>
        <strain evidence="4 5">DSM 19599</strain>
    </source>
</reference>